<feature type="coiled-coil region" evidence="1">
    <location>
        <begin position="52"/>
        <end position="93"/>
    </location>
</feature>
<dbReference type="AlphaFoldDB" id="A0A2D0MX11"/>
<accession>A0A2D0MX11</accession>
<evidence type="ECO:0000313" key="2">
    <source>
        <dbReference type="EMBL" id="PHN00720.1"/>
    </source>
</evidence>
<keyword evidence="1" id="KW-0175">Coiled coil</keyword>
<reference evidence="2 3" key="1">
    <citation type="submission" date="2017-10" db="EMBL/GenBank/DDBJ databases">
        <title>The draft genome sequence of Lewinella nigricans NBRC 102662.</title>
        <authorList>
            <person name="Wang K."/>
        </authorList>
    </citation>
    <scope>NUCLEOTIDE SEQUENCE [LARGE SCALE GENOMIC DNA]</scope>
    <source>
        <strain evidence="2 3">NBRC 102662</strain>
    </source>
</reference>
<evidence type="ECO:0000256" key="1">
    <source>
        <dbReference type="SAM" id="Coils"/>
    </source>
</evidence>
<sequence length="95" mass="10892">MINDEEGKVLHDKASRGKQLSEVELRQLEEWYACQDHLESEAIQLPANHTVIADLQDQIGQALDELSKLTNRIKKVATENEQLRQENTILLTKVK</sequence>
<name>A0A2D0MX11_FLAN2</name>
<dbReference type="EMBL" id="PDUD01000079">
    <property type="protein sequence ID" value="PHN00720.1"/>
    <property type="molecule type" value="Genomic_DNA"/>
</dbReference>
<dbReference type="RefSeq" id="WP_099155871.1">
    <property type="nucleotide sequence ID" value="NZ_PDUD01000079.1"/>
</dbReference>
<organism evidence="2 3">
    <name type="scientific">Flavilitoribacter nigricans (strain ATCC 23147 / DSM 23189 / NBRC 102662 / NCIMB 1420 / SS-2)</name>
    <name type="common">Lewinella nigricans</name>
    <dbReference type="NCBI Taxonomy" id="1122177"/>
    <lineage>
        <taxon>Bacteria</taxon>
        <taxon>Pseudomonadati</taxon>
        <taxon>Bacteroidota</taxon>
        <taxon>Saprospiria</taxon>
        <taxon>Saprospirales</taxon>
        <taxon>Lewinellaceae</taxon>
        <taxon>Flavilitoribacter</taxon>
    </lineage>
</organism>
<evidence type="ECO:0000313" key="3">
    <source>
        <dbReference type="Proteomes" id="UP000223913"/>
    </source>
</evidence>
<dbReference type="OrthoDB" id="161861at2"/>
<dbReference type="Proteomes" id="UP000223913">
    <property type="component" value="Unassembled WGS sequence"/>
</dbReference>
<proteinExistence type="predicted"/>
<protein>
    <submittedName>
        <fullName evidence="2">Uncharacterized protein</fullName>
    </submittedName>
</protein>
<gene>
    <name evidence="2" type="ORF">CRP01_40770</name>
</gene>
<comment type="caution">
    <text evidence="2">The sequence shown here is derived from an EMBL/GenBank/DDBJ whole genome shotgun (WGS) entry which is preliminary data.</text>
</comment>
<keyword evidence="3" id="KW-1185">Reference proteome</keyword>